<evidence type="ECO:0000313" key="1">
    <source>
        <dbReference type="EMBL" id="MUH73454.1"/>
    </source>
</evidence>
<dbReference type="RefSeq" id="WP_155696740.1">
    <property type="nucleotide sequence ID" value="NZ_WOCD01000005.1"/>
</dbReference>
<comment type="caution">
    <text evidence="1">The sequence shown here is derived from an EMBL/GenBank/DDBJ whole genome shotgun (WGS) entry which is preliminary data.</text>
</comment>
<protein>
    <submittedName>
        <fullName evidence="1">Uncharacterized protein</fullName>
    </submittedName>
</protein>
<sequence length="123" mass="14473">MKFLIFIILVITVLTVDHPEVNKVRSYLVNLIGQTAEGEYSRGKVPQRIYNEISMQFDSFKPREEEYVKEITKSSRDLMTFYGTYCQNGEFNPKMSAYNVRVVCVKVTEQFTDLENEIIRKRD</sequence>
<dbReference type="EMBL" id="WOCD01000005">
    <property type="protein sequence ID" value="MUH73454.1"/>
    <property type="molecule type" value="Genomic_DNA"/>
</dbReference>
<dbReference type="Proteomes" id="UP000439994">
    <property type="component" value="Unassembled WGS sequence"/>
</dbReference>
<organism evidence="1 2">
    <name type="scientific">Psychrosphaera haliotis</name>
    <dbReference type="NCBI Taxonomy" id="555083"/>
    <lineage>
        <taxon>Bacteria</taxon>
        <taxon>Pseudomonadati</taxon>
        <taxon>Pseudomonadota</taxon>
        <taxon>Gammaproteobacteria</taxon>
        <taxon>Alteromonadales</taxon>
        <taxon>Pseudoalteromonadaceae</taxon>
        <taxon>Psychrosphaera</taxon>
    </lineage>
</organism>
<proteinExistence type="predicted"/>
<keyword evidence="2" id="KW-1185">Reference proteome</keyword>
<reference evidence="1 2" key="1">
    <citation type="submission" date="2019-11" db="EMBL/GenBank/DDBJ databases">
        <title>P. haliotis isolates from Z. marina roots.</title>
        <authorList>
            <person name="Cohen M."/>
            <person name="Jospin G."/>
            <person name="Eisen J.A."/>
            <person name="Coil D.A."/>
        </authorList>
    </citation>
    <scope>NUCLEOTIDE SEQUENCE [LARGE SCALE GENOMIC DNA]</scope>
    <source>
        <strain evidence="1 2">UCD-MCMsp1aY</strain>
    </source>
</reference>
<evidence type="ECO:0000313" key="2">
    <source>
        <dbReference type="Proteomes" id="UP000439994"/>
    </source>
</evidence>
<dbReference type="AlphaFoldDB" id="A0A6N8FBF9"/>
<accession>A0A6N8FBF9</accession>
<name>A0A6N8FBF9_9GAMM</name>
<gene>
    <name evidence="1" type="ORF">GNP35_13760</name>
</gene>
<dbReference type="OrthoDB" id="6336011at2"/>